<dbReference type="OrthoDB" id="9773828at2"/>
<proteinExistence type="predicted"/>
<dbReference type="Proteomes" id="UP000247565">
    <property type="component" value="Unassembled WGS sequence"/>
</dbReference>
<comment type="caution">
    <text evidence="2">The sequence shown here is derived from an EMBL/GenBank/DDBJ whole genome shotgun (WGS) entry which is preliminary data.</text>
</comment>
<evidence type="ECO:0000313" key="3">
    <source>
        <dbReference type="Proteomes" id="UP000247565"/>
    </source>
</evidence>
<protein>
    <recommendedName>
        <fullName evidence="1">NADP-dependent oxidoreductase domain-containing protein</fullName>
    </recommendedName>
</protein>
<organism evidence="2 3">
    <name type="scientific">Commensalibacter melissae</name>
    <dbReference type="NCBI Taxonomy" id="2070537"/>
    <lineage>
        <taxon>Bacteria</taxon>
        <taxon>Pseudomonadati</taxon>
        <taxon>Pseudomonadota</taxon>
        <taxon>Alphaproteobacteria</taxon>
        <taxon>Acetobacterales</taxon>
        <taxon>Acetobacteraceae</taxon>
    </lineage>
</organism>
<feature type="domain" description="NADP-dependent oxidoreductase" evidence="1">
    <location>
        <begin position="2"/>
        <end position="105"/>
    </location>
</feature>
<dbReference type="Pfam" id="PF00248">
    <property type="entry name" value="Aldo_ket_red"/>
    <property type="match status" value="1"/>
</dbReference>
<gene>
    <name evidence="2" type="ORF">DK869_04820</name>
</gene>
<dbReference type="InterPro" id="IPR023210">
    <property type="entry name" value="NADP_OxRdtase_dom"/>
</dbReference>
<dbReference type="EMBL" id="QGLT01000002">
    <property type="protein sequence ID" value="PXZ00721.1"/>
    <property type="molecule type" value="Genomic_DNA"/>
</dbReference>
<sequence>MDENIAYKETLFAYEQLLKEGKIRAIGVSNPNLKQLSNFDTGCPQSSNYIYQTLQSEYNLYDNPQFDDTLRNLVIRKNIEVIIYYSLNSRFLTGKYRNYEDMITVREMTRLPHT</sequence>
<evidence type="ECO:0000313" key="2">
    <source>
        <dbReference type="EMBL" id="PXZ00721.1"/>
    </source>
</evidence>
<dbReference type="PANTHER" id="PTHR43364">
    <property type="entry name" value="NADH-SPECIFIC METHYLGLYOXAL REDUCTASE-RELATED"/>
    <property type="match status" value="1"/>
</dbReference>
<dbReference type="AlphaFoldDB" id="A0A318N197"/>
<dbReference type="SUPFAM" id="SSF51430">
    <property type="entry name" value="NAD(P)-linked oxidoreductase"/>
    <property type="match status" value="1"/>
</dbReference>
<dbReference type="GO" id="GO:0005829">
    <property type="term" value="C:cytosol"/>
    <property type="evidence" value="ECO:0007669"/>
    <property type="project" value="TreeGrafter"/>
</dbReference>
<name>A0A318N197_9PROT</name>
<dbReference type="Gene3D" id="3.20.20.100">
    <property type="entry name" value="NADP-dependent oxidoreductase domain"/>
    <property type="match status" value="1"/>
</dbReference>
<dbReference type="PANTHER" id="PTHR43364:SF6">
    <property type="entry name" value="OXIDOREDUCTASE-RELATED"/>
    <property type="match status" value="1"/>
</dbReference>
<evidence type="ECO:0000259" key="1">
    <source>
        <dbReference type="Pfam" id="PF00248"/>
    </source>
</evidence>
<keyword evidence="3" id="KW-1185">Reference proteome</keyword>
<accession>A0A318N197</accession>
<dbReference type="RefSeq" id="WP_110438863.1">
    <property type="nucleotide sequence ID" value="NZ_CP046393.1"/>
</dbReference>
<dbReference type="InterPro" id="IPR036812">
    <property type="entry name" value="NAD(P)_OxRdtase_dom_sf"/>
</dbReference>
<dbReference type="InterPro" id="IPR050523">
    <property type="entry name" value="AKR_Detox_Biosynth"/>
</dbReference>
<reference evidence="2 3" key="1">
    <citation type="submission" date="2018-05" db="EMBL/GenBank/DDBJ databases">
        <title>Reference genomes for bee gut microbiota database.</title>
        <authorList>
            <person name="Ellegaard K.M."/>
        </authorList>
    </citation>
    <scope>NUCLEOTIDE SEQUENCE [LARGE SCALE GENOMIC DNA]</scope>
    <source>
        <strain evidence="2 3">ESL0284</strain>
    </source>
</reference>